<evidence type="ECO:0000313" key="3">
    <source>
        <dbReference type="EMBL" id="GAA2382375.1"/>
    </source>
</evidence>
<accession>A0ABN3HKE0</accession>
<evidence type="ECO:0008006" key="5">
    <source>
        <dbReference type="Google" id="ProtNLM"/>
    </source>
</evidence>
<keyword evidence="2" id="KW-0732">Signal</keyword>
<reference evidence="3 4" key="1">
    <citation type="journal article" date="2019" name="Int. J. Syst. Evol. Microbiol.">
        <title>The Global Catalogue of Microorganisms (GCM) 10K type strain sequencing project: providing services to taxonomists for standard genome sequencing and annotation.</title>
        <authorList>
            <consortium name="The Broad Institute Genomics Platform"/>
            <consortium name="The Broad Institute Genome Sequencing Center for Infectious Disease"/>
            <person name="Wu L."/>
            <person name="Ma J."/>
        </authorList>
    </citation>
    <scope>NUCLEOTIDE SEQUENCE [LARGE SCALE GENOMIC DNA]</scope>
    <source>
        <strain evidence="3 4">JCM 16227</strain>
    </source>
</reference>
<feature type="region of interest" description="Disordered" evidence="1">
    <location>
        <begin position="121"/>
        <end position="143"/>
    </location>
</feature>
<organism evidence="3 4">
    <name type="scientific">Gordonia cholesterolivorans</name>
    <dbReference type="NCBI Taxonomy" id="559625"/>
    <lineage>
        <taxon>Bacteria</taxon>
        <taxon>Bacillati</taxon>
        <taxon>Actinomycetota</taxon>
        <taxon>Actinomycetes</taxon>
        <taxon>Mycobacteriales</taxon>
        <taxon>Gordoniaceae</taxon>
        <taxon>Gordonia</taxon>
    </lineage>
</organism>
<keyword evidence="4" id="KW-1185">Reference proteome</keyword>
<dbReference type="EMBL" id="BAAARB010000011">
    <property type="protein sequence ID" value="GAA2382375.1"/>
    <property type="molecule type" value="Genomic_DNA"/>
</dbReference>
<proteinExistence type="predicted"/>
<feature type="chain" id="PRO_5046216180" description="Secreted protein" evidence="2">
    <location>
        <begin position="26"/>
        <end position="204"/>
    </location>
</feature>
<name>A0ABN3HKE0_9ACTN</name>
<comment type="caution">
    <text evidence="3">The sequence shown here is derived from an EMBL/GenBank/DDBJ whole genome shotgun (WGS) entry which is preliminary data.</text>
</comment>
<sequence length="204" mass="20985">MKRSIQLATVGATAALAATVGVAFAPGDAAAGVVGGYQQPASGAVSITSGTNEINVMVINRKDADQCTVTATRRDAKTGTKTLTRTVKLNALNQHTGIANFAGMFNKTDYTVSGTCVGTKATEPSDEPGDAKSGEAKSDAAETGEQITTNLLGGTNKVVVKVDNSVNSNYAQCLQIVKGVSWDLGLRGAPLETVMKIATTFCPR</sequence>
<gene>
    <name evidence="3" type="ORF">GCM10009855_23200</name>
</gene>
<evidence type="ECO:0000256" key="2">
    <source>
        <dbReference type="SAM" id="SignalP"/>
    </source>
</evidence>
<evidence type="ECO:0000256" key="1">
    <source>
        <dbReference type="SAM" id="MobiDB-lite"/>
    </source>
</evidence>
<protein>
    <recommendedName>
        <fullName evidence="5">Secreted protein</fullName>
    </recommendedName>
</protein>
<feature type="compositionally biased region" description="Basic and acidic residues" evidence="1">
    <location>
        <begin position="129"/>
        <end position="140"/>
    </location>
</feature>
<evidence type="ECO:0000313" key="4">
    <source>
        <dbReference type="Proteomes" id="UP001501170"/>
    </source>
</evidence>
<dbReference type="Proteomes" id="UP001501170">
    <property type="component" value="Unassembled WGS sequence"/>
</dbReference>
<feature type="signal peptide" evidence="2">
    <location>
        <begin position="1"/>
        <end position="25"/>
    </location>
</feature>
<dbReference type="RefSeq" id="WP_006896120.1">
    <property type="nucleotide sequence ID" value="NZ_BAAARB010000011.1"/>
</dbReference>